<evidence type="ECO:0000313" key="3">
    <source>
        <dbReference type="Proteomes" id="UP000037442"/>
    </source>
</evidence>
<dbReference type="PATRIC" id="fig|285.49.peg.4228"/>
<feature type="compositionally biased region" description="Low complexity" evidence="1">
    <location>
        <begin position="14"/>
        <end position="39"/>
    </location>
</feature>
<name>A0A0L7MBS3_COMTE</name>
<proteinExistence type="predicted"/>
<sequence>MKTHHNAAQGAVEAAALSGASTRASAARSKPQSTQQTTQPRDVFDCIAAGIPRADWESALDSDAAKQWSSWLGEDRPVFGTLNEAAQAQLKTKMLNLSDEVWHLDAARSALNAVATMTDECAFHVGPTLGVPAKDMANLLRVVHAEMERRTQEICSAVNEVSMVWRVKA</sequence>
<gene>
    <name evidence="2" type="ORF">GL58_20410</name>
</gene>
<comment type="caution">
    <text evidence="2">The sequence shown here is derived from an EMBL/GenBank/DDBJ whole genome shotgun (WGS) entry which is preliminary data.</text>
</comment>
<dbReference type="EMBL" id="JNVD01000033">
    <property type="protein sequence ID" value="KOC19088.1"/>
    <property type="molecule type" value="Genomic_DNA"/>
</dbReference>
<feature type="region of interest" description="Disordered" evidence="1">
    <location>
        <begin position="1"/>
        <end position="42"/>
    </location>
</feature>
<dbReference type="AlphaFoldDB" id="A0A0L7MBS3"/>
<dbReference type="RefSeq" id="WP_053284480.1">
    <property type="nucleotide sequence ID" value="NZ_JNVD01000033.1"/>
</dbReference>
<protein>
    <submittedName>
        <fullName evidence="2">Uncharacterized protein</fullName>
    </submittedName>
</protein>
<dbReference type="Proteomes" id="UP000037442">
    <property type="component" value="Unassembled WGS sequence"/>
</dbReference>
<evidence type="ECO:0000313" key="2">
    <source>
        <dbReference type="EMBL" id="KOC19088.1"/>
    </source>
</evidence>
<organism evidence="2 3">
    <name type="scientific">Comamonas testosteroni</name>
    <name type="common">Pseudomonas testosteroni</name>
    <dbReference type="NCBI Taxonomy" id="285"/>
    <lineage>
        <taxon>Bacteria</taxon>
        <taxon>Pseudomonadati</taxon>
        <taxon>Pseudomonadota</taxon>
        <taxon>Betaproteobacteria</taxon>
        <taxon>Burkholderiales</taxon>
        <taxon>Comamonadaceae</taxon>
        <taxon>Comamonas</taxon>
    </lineage>
</organism>
<accession>A0A0L7MBS3</accession>
<evidence type="ECO:0000256" key="1">
    <source>
        <dbReference type="SAM" id="MobiDB-lite"/>
    </source>
</evidence>
<reference evidence="3" key="1">
    <citation type="submission" date="2014-06" db="EMBL/GenBank/DDBJ databases">
        <title>Draft genome sequence of C. testosteroni WDL7.</title>
        <authorList>
            <person name="Wu Y."/>
            <person name="Seshan H."/>
            <person name="Arumugam K."/>
        </authorList>
    </citation>
    <scope>NUCLEOTIDE SEQUENCE [LARGE SCALE GENOMIC DNA]</scope>
    <source>
        <strain evidence="3">WDL7</strain>
    </source>
</reference>